<dbReference type="Proteomes" id="UP001153331">
    <property type="component" value="Unassembled WGS sequence"/>
</dbReference>
<reference evidence="1" key="1">
    <citation type="submission" date="2022-11" db="EMBL/GenBank/DDBJ databases">
        <title>Genome Sequence of Boeremia exigua.</title>
        <authorList>
            <person name="Buettner E."/>
        </authorList>
    </citation>
    <scope>NUCLEOTIDE SEQUENCE</scope>
    <source>
        <strain evidence="1">CU02</strain>
    </source>
</reference>
<dbReference type="EMBL" id="JAPHNI010000050">
    <property type="protein sequence ID" value="KAJ8117495.1"/>
    <property type="molecule type" value="Genomic_DNA"/>
</dbReference>
<proteinExistence type="predicted"/>
<comment type="caution">
    <text evidence="1">The sequence shown here is derived from an EMBL/GenBank/DDBJ whole genome shotgun (WGS) entry which is preliminary data.</text>
</comment>
<evidence type="ECO:0000313" key="1">
    <source>
        <dbReference type="EMBL" id="KAJ8117495.1"/>
    </source>
</evidence>
<gene>
    <name evidence="1" type="ORF">OPT61_g1312</name>
</gene>
<accession>A0ACC2IQL0</accession>
<name>A0ACC2IQL0_9PLEO</name>
<protein>
    <submittedName>
        <fullName evidence="1">Uncharacterized protein</fullName>
    </submittedName>
</protein>
<organism evidence="1 2">
    <name type="scientific">Boeremia exigua</name>
    <dbReference type="NCBI Taxonomy" id="749465"/>
    <lineage>
        <taxon>Eukaryota</taxon>
        <taxon>Fungi</taxon>
        <taxon>Dikarya</taxon>
        <taxon>Ascomycota</taxon>
        <taxon>Pezizomycotina</taxon>
        <taxon>Dothideomycetes</taxon>
        <taxon>Pleosporomycetidae</taxon>
        <taxon>Pleosporales</taxon>
        <taxon>Pleosporineae</taxon>
        <taxon>Didymellaceae</taxon>
        <taxon>Boeremia</taxon>
    </lineage>
</organism>
<sequence length="357" mass="39508">MRPLLHAARLRQPWLLPRHPRSAPQSLVPRRVATTFAQNAAPVDIPRLIVKNGAKDHNSLATFIEYADRTKLSPLKTYYIGTHYEYTTALSLMRLGFSLLRTGAKNDAGIDLIGHWVLAPLNEPLPVIIQCKARKCTIGPSHVRELEGSFRGIPPDWKGKPVLGLLVTTLKATKGTMDALARSPWPMGFVLITRQGLVQQFVWNRAASERGLQGVGVTVRHTPRALLPSSEILEEEQESSKRKKRPSKFANAGTQKDIQLTWMGSPIFPERTALDQETLDLIHMAEPVEEVEPTTTPKASRRGPGRPKKDPEAVLSPLLGRRPTRHLAPAPRGGQIAVPRGRPKGFKNKSKTLKDAG</sequence>
<keyword evidence="2" id="KW-1185">Reference proteome</keyword>
<evidence type="ECO:0000313" key="2">
    <source>
        <dbReference type="Proteomes" id="UP001153331"/>
    </source>
</evidence>